<sequence length="303" mass="32017">MTETLLVTGASGHLGRAVVNHLLNAQKVAPASIIATTRNPENLADLAALGITVRPADFDNQASLEKAFKGADRVLIISTGELDLKSDRRLKQHQAAVAAAKAAGVSHLLYTSMPNPEPVSPVLFAGDHYGTEQAIKASGIPHTIFRNGWYQENLFMSLPHAISSGKWYTSAADGRIAHGARDDMAAAIAASLASGSTESQIYTLTGPQAYTTNEIAALVTEVTGKPLEVIQLPDEALTEGVKAAGLPEDFARIIVSFDANTRSGRIGMVTDAVETLSGRKPRTLKQFLEANKAALTGPAHAHH</sequence>
<keyword evidence="3" id="KW-1185">Reference proteome</keyword>
<gene>
    <name evidence="2" type="ORF">ABID26_003049</name>
</gene>
<evidence type="ECO:0000313" key="3">
    <source>
        <dbReference type="Proteomes" id="UP001549036"/>
    </source>
</evidence>
<keyword evidence="2" id="KW-0560">Oxidoreductase</keyword>
<comment type="caution">
    <text evidence="2">The sequence shown here is derived from an EMBL/GenBank/DDBJ whole genome shotgun (WGS) entry which is preliminary data.</text>
</comment>
<dbReference type="EC" id="1.6.5.2" evidence="2"/>
<dbReference type="Gene3D" id="3.40.50.720">
    <property type="entry name" value="NAD(P)-binding Rossmann-like Domain"/>
    <property type="match status" value="1"/>
</dbReference>
<organism evidence="2 3">
    <name type="scientific">Mesorhizobium shonense</name>
    <dbReference type="NCBI Taxonomy" id="1209948"/>
    <lineage>
        <taxon>Bacteria</taxon>
        <taxon>Pseudomonadati</taxon>
        <taxon>Pseudomonadota</taxon>
        <taxon>Alphaproteobacteria</taxon>
        <taxon>Hyphomicrobiales</taxon>
        <taxon>Phyllobacteriaceae</taxon>
        <taxon>Mesorhizobium</taxon>
    </lineage>
</organism>
<dbReference type="CDD" id="cd05269">
    <property type="entry name" value="TMR_SDR_a"/>
    <property type="match status" value="1"/>
</dbReference>
<dbReference type="InterPro" id="IPR036291">
    <property type="entry name" value="NAD(P)-bd_dom_sf"/>
</dbReference>
<evidence type="ECO:0000259" key="1">
    <source>
        <dbReference type="Pfam" id="PF05368"/>
    </source>
</evidence>
<dbReference type="RefSeq" id="WP_292371219.1">
    <property type="nucleotide sequence ID" value="NZ_JBEPLM010000005.1"/>
</dbReference>
<name>A0ABV2HU80_9HYPH</name>
<evidence type="ECO:0000313" key="2">
    <source>
        <dbReference type="EMBL" id="MET3593647.1"/>
    </source>
</evidence>
<dbReference type="Gene3D" id="3.90.25.10">
    <property type="entry name" value="UDP-galactose 4-epimerase, domain 1"/>
    <property type="match status" value="1"/>
</dbReference>
<feature type="domain" description="NmrA-like" evidence="1">
    <location>
        <begin position="1"/>
        <end position="287"/>
    </location>
</feature>
<dbReference type="InterPro" id="IPR008030">
    <property type="entry name" value="NmrA-like"/>
</dbReference>
<dbReference type="EMBL" id="JBEPLM010000005">
    <property type="protein sequence ID" value="MET3593647.1"/>
    <property type="molecule type" value="Genomic_DNA"/>
</dbReference>
<dbReference type="Proteomes" id="UP001549036">
    <property type="component" value="Unassembled WGS sequence"/>
</dbReference>
<accession>A0ABV2HU80</accession>
<dbReference type="PANTHER" id="PTHR47129">
    <property type="entry name" value="QUINONE OXIDOREDUCTASE 2"/>
    <property type="match status" value="1"/>
</dbReference>
<reference evidence="2 3" key="1">
    <citation type="submission" date="2024-06" db="EMBL/GenBank/DDBJ databases">
        <title>Genomic Encyclopedia of Type Strains, Phase IV (KMG-IV): sequencing the most valuable type-strain genomes for metagenomic binning, comparative biology and taxonomic classification.</title>
        <authorList>
            <person name="Goeker M."/>
        </authorList>
    </citation>
    <scope>NUCLEOTIDE SEQUENCE [LARGE SCALE GENOMIC DNA]</scope>
    <source>
        <strain evidence="2 3">DSM 29846</strain>
    </source>
</reference>
<dbReference type="PANTHER" id="PTHR47129:SF1">
    <property type="entry name" value="NMRA-LIKE DOMAIN-CONTAINING PROTEIN"/>
    <property type="match status" value="1"/>
</dbReference>
<proteinExistence type="predicted"/>
<dbReference type="SUPFAM" id="SSF51735">
    <property type="entry name" value="NAD(P)-binding Rossmann-fold domains"/>
    <property type="match status" value="1"/>
</dbReference>
<dbReference type="GO" id="GO:0003955">
    <property type="term" value="F:NAD(P)H dehydrogenase (quinone) activity"/>
    <property type="evidence" value="ECO:0007669"/>
    <property type="project" value="UniProtKB-EC"/>
</dbReference>
<dbReference type="Pfam" id="PF05368">
    <property type="entry name" value="NmrA"/>
    <property type="match status" value="1"/>
</dbReference>
<dbReference type="InterPro" id="IPR052718">
    <property type="entry name" value="NmrA-type_oxidoreductase"/>
</dbReference>
<protein>
    <submittedName>
        <fullName evidence="2">NAD(P)H dehydrogenase (Quinone)</fullName>
        <ecNumber evidence="2">1.6.5.2</ecNumber>
    </submittedName>
</protein>